<evidence type="ECO:0000259" key="2">
    <source>
        <dbReference type="SMART" id="SM00355"/>
    </source>
</evidence>
<name>A0AAW0CB51_9AGAR</name>
<evidence type="ECO:0000256" key="1">
    <source>
        <dbReference type="SAM" id="MobiDB-lite"/>
    </source>
</evidence>
<gene>
    <name evidence="3" type="ORF">R3P38DRAFT_3263538</name>
</gene>
<organism evidence="3 4">
    <name type="scientific">Favolaschia claudopus</name>
    <dbReference type="NCBI Taxonomy" id="2862362"/>
    <lineage>
        <taxon>Eukaryota</taxon>
        <taxon>Fungi</taxon>
        <taxon>Dikarya</taxon>
        <taxon>Basidiomycota</taxon>
        <taxon>Agaricomycotina</taxon>
        <taxon>Agaricomycetes</taxon>
        <taxon>Agaricomycetidae</taxon>
        <taxon>Agaricales</taxon>
        <taxon>Marasmiineae</taxon>
        <taxon>Mycenaceae</taxon>
        <taxon>Favolaschia</taxon>
    </lineage>
</organism>
<comment type="caution">
    <text evidence="3">The sequence shown here is derived from an EMBL/GenBank/DDBJ whole genome shotgun (WGS) entry which is preliminary data.</text>
</comment>
<dbReference type="Gene3D" id="3.30.160.60">
    <property type="entry name" value="Classic Zinc Finger"/>
    <property type="match status" value="1"/>
</dbReference>
<reference evidence="3 4" key="1">
    <citation type="journal article" date="2024" name="J Genomics">
        <title>Draft genome sequencing and assembly of Favolaschia claudopus CIRM-BRFM 2984 isolated from oak limbs.</title>
        <authorList>
            <person name="Navarro D."/>
            <person name="Drula E."/>
            <person name="Chaduli D."/>
            <person name="Cazenave R."/>
            <person name="Ahrendt S."/>
            <person name="Wang J."/>
            <person name="Lipzen A."/>
            <person name="Daum C."/>
            <person name="Barry K."/>
            <person name="Grigoriev I.V."/>
            <person name="Favel A."/>
            <person name="Rosso M.N."/>
            <person name="Martin F."/>
        </authorList>
    </citation>
    <scope>NUCLEOTIDE SEQUENCE [LARGE SCALE GENOMIC DNA]</scope>
    <source>
        <strain evidence="3 4">CIRM-BRFM 2984</strain>
    </source>
</reference>
<protein>
    <recommendedName>
        <fullName evidence="2">C2H2-type domain-containing protein</fullName>
    </recommendedName>
</protein>
<dbReference type="Proteomes" id="UP001362999">
    <property type="component" value="Unassembled WGS sequence"/>
</dbReference>
<keyword evidence="4" id="KW-1185">Reference proteome</keyword>
<dbReference type="AlphaFoldDB" id="A0AAW0CB51"/>
<accession>A0AAW0CB51</accession>
<feature type="domain" description="C2H2-type" evidence="2">
    <location>
        <begin position="178"/>
        <end position="204"/>
    </location>
</feature>
<dbReference type="EMBL" id="JAWWNJ010000019">
    <property type="protein sequence ID" value="KAK7036107.1"/>
    <property type="molecule type" value="Genomic_DNA"/>
</dbReference>
<sequence length="300" mass="33470">MDHASDFCLTALDCRLGVHQTELWALDCIAEQELRAQQIQEDLGLEADVGQPVSLDQFDTWANEESQDEPSANQTASLPQALFRRLCADTEKNHTVDLVLTERSNRGAVAGTSESPEPSPLSSGHSATELSLSLPIVRKQRKLTWKSYKPSPYKRLPPPATEQSLPPGAYFNANGSTVHCGLPGCRQKCRSAADLRRHRESLAHRPGKEHACPGCPLRFTREDALKRHVSHRNAARCRNPAMTALRDEFLLSEAGREVLERERDGKQDRREIIAMYDAFLEAMEVGPESLSKKKKKALPK</sequence>
<feature type="region of interest" description="Disordered" evidence="1">
    <location>
        <begin position="107"/>
        <end position="128"/>
    </location>
</feature>
<evidence type="ECO:0000313" key="4">
    <source>
        <dbReference type="Proteomes" id="UP001362999"/>
    </source>
</evidence>
<feature type="compositionally biased region" description="Low complexity" evidence="1">
    <location>
        <begin position="113"/>
        <end position="123"/>
    </location>
</feature>
<evidence type="ECO:0000313" key="3">
    <source>
        <dbReference type="EMBL" id="KAK7036107.1"/>
    </source>
</evidence>
<proteinExistence type="predicted"/>
<feature type="domain" description="C2H2-type" evidence="2">
    <location>
        <begin position="210"/>
        <end position="231"/>
    </location>
</feature>
<dbReference type="InterPro" id="IPR013087">
    <property type="entry name" value="Znf_C2H2_type"/>
</dbReference>
<dbReference type="SMART" id="SM00355">
    <property type="entry name" value="ZnF_C2H2"/>
    <property type="match status" value="2"/>
</dbReference>